<evidence type="ECO:0000313" key="2">
    <source>
        <dbReference type="Proteomes" id="UP000784294"/>
    </source>
</evidence>
<dbReference type="EMBL" id="CAAALY010015117">
    <property type="protein sequence ID" value="VEL12559.1"/>
    <property type="molecule type" value="Genomic_DNA"/>
</dbReference>
<gene>
    <name evidence="1" type="ORF">PXEA_LOCUS5999</name>
</gene>
<proteinExistence type="predicted"/>
<keyword evidence="2" id="KW-1185">Reference proteome</keyword>
<protein>
    <submittedName>
        <fullName evidence="1">Uncharacterized protein</fullName>
    </submittedName>
</protein>
<reference evidence="1" key="1">
    <citation type="submission" date="2018-11" db="EMBL/GenBank/DDBJ databases">
        <authorList>
            <consortium name="Pathogen Informatics"/>
        </authorList>
    </citation>
    <scope>NUCLEOTIDE SEQUENCE</scope>
</reference>
<evidence type="ECO:0000313" key="1">
    <source>
        <dbReference type="EMBL" id="VEL12559.1"/>
    </source>
</evidence>
<name>A0A448WID5_9PLAT</name>
<comment type="caution">
    <text evidence="1">The sequence shown here is derived from an EMBL/GenBank/DDBJ whole genome shotgun (WGS) entry which is preliminary data.</text>
</comment>
<dbReference type="AlphaFoldDB" id="A0A448WID5"/>
<organism evidence="1 2">
    <name type="scientific">Protopolystoma xenopodis</name>
    <dbReference type="NCBI Taxonomy" id="117903"/>
    <lineage>
        <taxon>Eukaryota</taxon>
        <taxon>Metazoa</taxon>
        <taxon>Spiralia</taxon>
        <taxon>Lophotrochozoa</taxon>
        <taxon>Platyhelminthes</taxon>
        <taxon>Monogenea</taxon>
        <taxon>Polyopisthocotylea</taxon>
        <taxon>Polystomatidea</taxon>
        <taxon>Polystomatidae</taxon>
        <taxon>Protopolystoma</taxon>
    </lineage>
</organism>
<accession>A0A448WID5</accession>
<sequence>MKDALTLGVGESSEEIVKHSAVSGGLPSEQKTFIEFGCPADVFSQTKENENHQNVFSTRYGRWTMAVDIIMETRGLLTLSLPISYTVRIQPDLEHPWDSLFAPISCASLWPHL</sequence>
<dbReference type="Proteomes" id="UP000784294">
    <property type="component" value="Unassembled WGS sequence"/>
</dbReference>